<keyword evidence="3" id="KW-0804">Transcription</keyword>
<dbReference type="Gene3D" id="1.10.357.10">
    <property type="entry name" value="Tetracycline Repressor, domain 2"/>
    <property type="match status" value="1"/>
</dbReference>
<dbReference type="KEGG" id="scor:J3U87_32570"/>
<dbReference type="InterPro" id="IPR001647">
    <property type="entry name" value="HTH_TetR"/>
</dbReference>
<gene>
    <name evidence="5" type="ORF">J3U87_32570</name>
</gene>
<dbReference type="EMBL" id="CP071793">
    <property type="protein sequence ID" value="QTD50344.1"/>
    <property type="molecule type" value="Genomic_DNA"/>
</dbReference>
<proteinExistence type="predicted"/>
<dbReference type="AlphaFoldDB" id="A0A8A4TMB7"/>
<feature type="domain" description="HTH tetR-type" evidence="4">
    <location>
        <begin position="10"/>
        <end position="48"/>
    </location>
</feature>
<protein>
    <submittedName>
        <fullName evidence="5">TetR/AcrR family transcriptional regulator</fullName>
    </submittedName>
</protein>
<dbReference type="PANTHER" id="PTHR47506">
    <property type="entry name" value="TRANSCRIPTIONAL REGULATORY PROTEIN"/>
    <property type="match status" value="1"/>
</dbReference>
<keyword evidence="6" id="KW-1185">Reference proteome</keyword>
<keyword evidence="1" id="KW-0805">Transcription regulation</keyword>
<dbReference type="InterPro" id="IPR009057">
    <property type="entry name" value="Homeodomain-like_sf"/>
</dbReference>
<organism evidence="5 6">
    <name type="scientific">Sulfidibacter corallicola</name>
    <dbReference type="NCBI Taxonomy" id="2818388"/>
    <lineage>
        <taxon>Bacteria</taxon>
        <taxon>Pseudomonadati</taxon>
        <taxon>Acidobacteriota</taxon>
        <taxon>Holophagae</taxon>
        <taxon>Acanthopleuribacterales</taxon>
        <taxon>Acanthopleuribacteraceae</taxon>
        <taxon>Sulfidibacter</taxon>
    </lineage>
</organism>
<evidence type="ECO:0000259" key="4">
    <source>
        <dbReference type="Pfam" id="PF00440"/>
    </source>
</evidence>
<dbReference type="GO" id="GO:0003677">
    <property type="term" value="F:DNA binding"/>
    <property type="evidence" value="ECO:0007669"/>
    <property type="project" value="UniProtKB-KW"/>
</dbReference>
<dbReference type="Pfam" id="PF00440">
    <property type="entry name" value="TetR_N"/>
    <property type="match status" value="1"/>
</dbReference>
<evidence type="ECO:0000256" key="3">
    <source>
        <dbReference type="ARBA" id="ARBA00023163"/>
    </source>
</evidence>
<keyword evidence="2" id="KW-0238">DNA-binding</keyword>
<dbReference type="SUPFAM" id="SSF46689">
    <property type="entry name" value="Homeodomain-like"/>
    <property type="match status" value="1"/>
</dbReference>
<evidence type="ECO:0000256" key="2">
    <source>
        <dbReference type="ARBA" id="ARBA00023125"/>
    </source>
</evidence>
<evidence type="ECO:0000313" key="6">
    <source>
        <dbReference type="Proteomes" id="UP000663929"/>
    </source>
</evidence>
<accession>A0A8A4TMB7</accession>
<dbReference type="PANTHER" id="PTHR47506:SF6">
    <property type="entry name" value="HTH-TYPE TRANSCRIPTIONAL REPRESSOR NEMR"/>
    <property type="match status" value="1"/>
</dbReference>
<sequence>MKRTRSKDWLDMGLHLLSQDGVSALTLDRLCAAMHKTKGSFYHHFGDMKSYVGALLAHWQANLTQAAIDHAETAPDPKARLALLDRTVRSLDHRLDQIIRTWAKQDPRAAQVLAEVDQTRIDYIRELFEANGLEPQLAHRLAELEYTAFLGAQQRFGDLNSPEAEQVASTLRRAIEALVHTSRQP</sequence>
<reference evidence="5" key="1">
    <citation type="submission" date="2021-03" db="EMBL/GenBank/DDBJ databases">
        <title>Acanthopleuribacteraceae sp. M133.</title>
        <authorList>
            <person name="Wang G."/>
        </authorList>
    </citation>
    <scope>NUCLEOTIDE SEQUENCE</scope>
    <source>
        <strain evidence="5">M133</strain>
    </source>
</reference>
<evidence type="ECO:0000313" key="5">
    <source>
        <dbReference type="EMBL" id="QTD50344.1"/>
    </source>
</evidence>
<dbReference type="Proteomes" id="UP000663929">
    <property type="component" value="Chromosome"/>
</dbReference>
<evidence type="ECO:0000256" key="1">
    <source>
        <dbReference type="ARBA" id="ARBA00023015"/>
    </source>
</evidence>
<dbReference type="RefSeq" id="WP_237379974.1">
    <property type="nucleotide sequence ID" value="NZ_CP071793.1"/>
</dbReference>
<name>A0A8A4TMB7_SULCO</name>